<evidence type="ECO:0000313" key="3">
    <source>
        <dbReference type="Proteomes" id="UP000815325"/>
    </source>
</evidence>
<dbReference type="PANTHER" id="PTHR47687">
    <property type="entry name" value="G8 DOMAIN-CONTAINING PROTEIN DDB_G0288475-RELATED"/>
    <property type="match status" value="1"/>
</dbReference>
<keyword evidence="1" id="KW-0732">Signal</keyword>
<reference evidence="2" key="1">
    <citation type="submission" date="2017-08" db="EMBL/GenBank/DDBJ databases">
        <authorList>
            <person name="Polle J.E."/>
            <person name="Barry K."/>
            <person name="Cushman J."/>
            <person name="Schmutz J."/>
            <person name="Tran D."/>
            <person name="Hathwaick L.T."/>
            <person name="Yim W.C."/>
            <person name="Jenkins J."/>
            <person name="Mckie-Krisberg Z.M."/>
            <person name="Prochnik S."/>
            <person name="Lindquist E."/>
            <person name="Dockter R.B."/>
            <person name="Adam C."/>
            <person name="Molina H."/>
            <person name="Bunkerborg J."/>
            <person name="Jin E."/>
            <person name="Buchheim M."/>
            <person name="Magnuson J."/>
        </authorList>
    </citation>
    <scope>NUCLEOTIDE SEQUENCE</scope>
    <source>
        <strain evidence="2">CCAP 19/18</strain>
    </source>
</reference>
<protein>
    <submittedName>
        <fullName evidence="2">Uncharacterized protein</fullName>
    </submittedName>
</protein>
<sequence>MQSQIATACKALACSWHLTLCSFSPNIQHQECSGSPTALLAQDTLIGLCRWLTCFTRLYSPSPPTDARVQRPLKMDGAIVWGARYFELAYDIEATNLDDADCPLKDGARFCYMREDESSDIPDFLPSYKSWLEPYCADVPPPGDSSCYNQKSWGKCYDDFMTSPNDIDAKALGSHCAVTCGRCTAGEFSCADRAPPNSLSGWKSCSQLKEDCACFQWWMEEGNFCATTCGFGKCEDKSSQSDGGCEDILPPGGSSCEEQRCFGKCYDDWMYRGDYCQNTCGRCNECRDLQPNSGYSCAQHRDWGDCGKSWMKDGRLCEATCCVCGGCTLEPVCNDKEPAGGSCWQRKEWGSCAEQWMKDGGYCKKTCGFDPCPPVCDDVEPDGGVRCWQRKEWGNCDDQWMKDGGYCRKTCGFDPCDPVCDDKEPPGGVSCWQRRDWGNCNDQWMKDGGYCARTCGLWPCQVCDDVQPSGDASCWQRKQWGNCGDQWMKDGQYCAKTCGFFPCPAA</sequence>
<dbReference type="EMBL" id="MU069507">
    <property type="protein sequence ID" value="KAF5840652.1"/>
    <property type="molecule type" value="Genomic_DNA"/>
</dbReference>
<feature type="signal peptide" evidence="1">
    <location>
        <begin position="1"/>
        <end position="21"/>
    </location>
</feature>
<gene>
    <name evidence="2" type="ORF">DUNSADRAFT_16025</name>
</gene>
<comment type="caution">
    <text evidence="2">The sequence shown here is derived from an EMBL/GenBank/DDBJ whole genome shotgun (WGS) entry which is preliminary data.</text>
</comment>
<dbReference type="InterPro" id="IPR052334">
    <property type="entry name" value="G8_domain-comF-like"/>
</dbReference>
<dbReference type="Proteomes" id="UP000815325">
    <property type="component" value="Unassembled WGS sequence"/>
</dbReference>
<evidence type="ECO:0000313" key="2">
    <source>
        <dbReference type="EMBL" id="KAF5840652.1"/>
    </source>
</evidence>
<keyword evidence="3" id="KW-1185">Reference proteome</keyword>
<proteinExistence type="predicted"/>
<evidence type="ECO:0000256" key="1">
    <source>
        <dbReference type="SAM" id="SignalP"/>
    </source>
</evidence>
<dbReference type="PANTHER" id="PTHR47687:SF4">
    <property type="entry name" value="G8 DOMAIN-CONTAINING PROTEIN DDB_G0286311-RELATED"/>
    <property type="match status" value="1"/>
</dbReference>
<feature type="chain" id="PRO_5047443532" evidence="1">
    <location>
        <begin position="22"/>
        <end position="506"/>
    </location>
</feature>
<organism evidence="2 3">
    <name type="scientific">Dunaliella salina</name>
    <name type="common">Green alga</name>
    <name type="synonym">Protococcus salinus</name>
    <dbReference type="NCBI Taxonomy" id="3046"/>
    <lineage>
        <taxon>Eukaryota</taxon>
        <taxon>Viridiplantae</taxon>
        <taxon>Chlorophyta</taxon>
        <taxon>core chlorophytes</taxon>
        <taxon>Chlorophyceae</taxon>
        <taxon>CS clade</taxon>
        <taxon>Chlamydomonadales</taxon>
        <taxon>Dunaliellaceae</taxon>
        <taxon>Dunaliella</taxon>
    </lineage>
</organism>
<accession>A0ABQ7H1C1</accession>
<name>A0ABQ7H1C1_DUNSA</name>